<gene>
    <name evidence="1" type="ORF">M1L60_33610</name>
</gene>
<dbReference type="EMBL" id="JAMYJR010000038">
    <property type="protein sequence ID" value="MCO8275533.1"/>
    <property type="molecule type" value="Genomic_DNA"/>
</dbReference>
<proteinExistence type="predicted"/>
<accession>A0ABT1DY64</accession>
<evidence type="ECO:0000313" key="2">
    <source>
        <dbReference type="Proteomes" id="UP001523369"/>
    </source>
</evidence>
<dbReference type="Proteomes" id="UP001523369">
    <property type="component" value="Unassembled WGS sequence"/>
</dbReference>
<dbReference type="Pfam" id="PF03640">
    <property type="entry name" value="Lipoprotein_15"/>
    <property type="match status" value="2"/>
</dbReference>
<dbReference type="PANTHER" id="PTHR39335">
    <property type="entry name" value="BLL4220 PROTEIN"/>
    <property type="match status" value="1"/>
</dbReference>
<protein>
    <recommendedName>
        <fullName evidence="3">Lipoprotein</fullName>
    </recommendedName>
</protein>
<evidence type="ECO:0000313" key="1">
    <source>
        <dbReference type="EMBL" id="MCO8275533.1"/>
    </source>
</evidence>
<dbReference type="InterPro" id="IPR005297">
    <property type="entry name" value="Lipoprotein_repeat"/>
</dbReference>
<dbReference type="PANTHER" id="PTHR39335:SF1">
    <property type="entry name" value="BLL4220 PROTEIN"/>
    <property type="match status" value="1"/>
</dbReference>
<dbReference type="PROSITE" id="PS51257">
    <property type="entry name" value="PROKAR_LIPOPROTEIN"/>
    <property type="match status" value="1"/>
</dbReference>
<name>A0ABT1DY64_9ACTN</name>
<keyword evidence="2" id="KW-1185">Reference proteome</keyword>
<comment type="caution">
    <text evidence="1">The sequence shown here is derived from an EMBL/GenBank/DDBJ whole genome shotgun (WGS) entry which is preliminary data.</text>
</comment>
<dbReference type="RefSeq" id="WP_253241596.1">
    <property type="nucleotide sequence ID" value="NZ_JAMYJR010000038.1"/>
</dbReference>
<evidence type="ECO:0008006" key="3">
    <source>
        <dbReference type="Google" id="ProtNLM"/>
    </source>
</evidence>
<sequence>MRKSIVVTGAVALVALGACGDAKTEEPAARPASSAAAPAEGGAEVRVQTTALGDILTDQSGRTLYAFTPDKEGFGSCQEDCTAVWPPYLAEAQTKAGPGVDAAKLTAIEREGDVAQVKYGDWPLYYYVADLGAGDVDGQGDEDGQWWAVDVDGKLVKKMPNA</sequence>
<organism evidence="1 2">
    <name type="scientific">Paractinoplanes aksuensis</name>
    <dbReference type="NCBI Taxonomy" id="2939490"/>
    <lineage>
        <taxon>Bacteria</taxon>
        <taxon>Bacillati</taxon>
        <taxon>Actinomycetota</taxon>
        <taxon>Actinomycetes</taxon>
        <taxon>Micromonosporales</taxon>
        <taxon>Micromonosporaceae</taxon>
        <taxon>Paractinoplanes</taxon>
    </lineage>
</organism>
<reference evidence="1 2" key="1">
    <citation type="submission" date="2022-06" db="EMBL/GenBank/DDBJ databases">
        <title>New Species of the Genus Actinoplanes, ActinopZanes ferrugineus.</title>
        <authorList>
            <person name="Ding P."/>
        </authorList>
    </citation>
    <scope>NUCLEOTIDE SEQUENCE [LARGE SCALE GENOMIC DNA]</scope>
    <source>
        <strain evidence="1 2">TRM88003</strain>
    </source>
</reference>